<name>A0A1M4UF67_9ACTN</name>
<proteinExistence type="predicted"/>
<gene>
    <name evidence="1" type="ORF">SAMN02745225_00939</name>
</gene>
<sequence>MAIYDETVEDNTTKEVTLPPKATRRVLSPSYKARILKEYDACL</sequence>
<dbReference type="STRING" id="1121881.SAMN02745225_00939"/>
<evidence type="ECO:0000313" key="1">
    <source>
        <dbReference type="EMBL" id="SHE55267.1"/>
    </source>
</evidence>
<dbReference type="EMBL" id="FQUL01000010">
    <property type="protein sequence ID" value="SHE55267.1"/>
    <property type="molecule type" value="Genomic_DNA"/>
</dbReference>
<keyword evidence="2" id="KW-1185">Reference proteome</keyword>
<organism evidence="1 2">
    <name type="scientific">Ferrithrix thermotolerans DSM 19514</name>
    <dbReference type="NCBI Taxonomy" id="1121881"/>
    <lineage>
        <taxon>Bacteria</taxon>
        <taxon>Bacillati</taxon>
        <taxon>Actinomycetota</taxon>
        <taxon>Acidimicrobiia</taxon>
        <taxon>Acidimicrobiales</taxon>
        <taxon>Acidimicrobiaceae</taxon>
        <taxon>Ferrithrix</taxon>
    </lineage>
</organism>
<accession>A0A1M4UF67</accession>
<evidence type="ECO:0000313" key="2">
    <source>
        <dbReference type="Proteomes" id="UP000184295"/>
    </source>
</evidence>
<reference evidence="2" key="1">
    <citation type="submission" date="2016-11" db="EMBL/GenBank/DDBJ databases">
        <authorList>
            <person name="Varghese N."/>
            <person name="Submissions S."/>
        </authorList>
    </citation>
    <scope>NUCLEOTIDE SEQUENCE [LARGE SCALE GENOMIC DNA]</scope>
    <source>
        <strain evidence="2">DSM 19514</strain>
    </source>
</reference>
<dbReference type="Proteomes" id="UP000184295">
    <property type="component" value="Unassembled WGS sequence"/>
</dbReference>
<dbReference type="AlphaFoldDB" id="A0A1M4UF67"/>
<protein>
    <submittedName>
        <fullName evidence="1">Uncharacterized protein</fullName>
    </submittedName>
</protein>
<dbReference type="RefSeq" id="WP_272867284.1">
    <property type="nucleotide sequence ID" value="NZ_FQUL01000010.1"/>
</dbReference>